<evidence type="ECO:0000256" key="1">
    <source>
        <dbReference type="ARBA" id="ARBA00008136"/>
    </source>
</evidence>
<dbReference type="PANTHER" id="PTHR13604:SF0">
    <property type="entry name" value="ABASIC SITE PROCESSING PROTEIN HMCES"/>
    <property type="match status" value="1"/>
</dbReference>
<evidence type="ECO:0000256" key="8">
    <source>
        <dbReference type="RuleBase" id="RU364100"/>
    </source>
</evidence>
<dbReference type="PANTHER" id="PTHR13604">
    <property type="entry name" value="DC12-RELATED"/>
    <property type="match status" value="1"/>
</dbReference>
<keyword evidence="2 8" id="KW-0645">Protease</keyword>
<protein>
    <recommendedName>
        <fullName evidence="8">Abasic site processing protein</fullName>
        <ecNumber evidence="8">3.4.-.-</ecNumber>
    </recommendedName>
</protein>
<proteinExistence type="inferred from homology"/>
<evidence type="ECO:0000256" key="2">
    <source>
        <dbReference type="ARBA" id="ARBA00022670"/>
    </source>
</evidence>
<dbReference type="Proteomes" id="UP001596457">
    <property type="component" value="Unassembled WGS sequence"/>
</dbReference>
<evidence type="ECO:0000313" key="10">
    <source>
        <dbReference type="Proteomes" id="UP001596457"/>
    </source>
</evidence>
<evidence type="ECO:0000256" key="3">
    <source>
        <dbReference type="ARBA" id="ARBA00022763"/>
    </source>
</evidence>
<keyword evidence="10" id="KW-1185">Reference proteome</keyword>
<sequence length="222" mass="25406">MCSNYDSVTKTERLKLHFGVEAPPGIKGQVWPLYHAPFIRRHPYHDVGDEAVPSREALAGLFGLIPHWAGEVAFGKRTYNARSETVAEKPSFRDAWRLGQHCIVPVENIYEPDWRSGRAVPTRIQRKDDKPMGIAGLWAVNRKATGEEVLSFTMLTINADDHPIFNQFHRPEDEKRMVVILREDQYDEWLDAPAARSMAFMQPYPAQLLMATPDPERGRRKA</sequence>
<keyword evidence="7" id="KW-0456">Lyase</keyword>
<keyword evidence="5" id="KW-0190">Covalent protein-DNA linkage</keyword>
<dbReference type="InterPro" id="IPR003738">
    <property type="entry name" value="SRAP"/>
</dbReference>
<evidence type="ECO:0000313" key="9">
    <source>
        <dbReference type="EMBL" id="MFC7462610.1"/>
    </source>
</evidence>
<keyword evidence="3" id="KW-0227">DNA damage</keyword>
<organism evidence="9 10">
    <name type="scientific">Hydrogenophaga defluvii</name>
    <dbReference type="NCBI Taxonomy" id="249410"/>
    <lineage>
        <taxon>Bacteria</taxon>
        <taxon>Pseudomonadati</taxon>
        <taxon>Pseudomonadota</taxon>
        <taxon>Betaproteobacteria</taxon>
        <taxon>Burkholderiales</taxon>
        <taxon>Comamonadaceae</taxon>
        <taxon>Hydrogenophaga</taxon>
    </lineage>
</organism>
<evidence type="ECO:0000256" key="6">
    <source>
        <dbReference type="ARBA" id="ARBA00023125"/>
    </source>
</evidence>
<dbReference type="EMBL" id="JBHTBZ010000068">
    <property type="protein sequence ID" value="MFC7462610.1"/>
    <property type="molecule type" value="Genomic_DNA"/>
</dbReference>
<keyword evidence="6" id="KW-0238">DNA-binding</keyword>
<name>A0ABW2SGG7_9BURK</name>
<evidence type="ECO:0000256" key="4">
    <source>
        <dbReference type="ARBA" id="ARBA00022801"/>
    </source>
</evidence>
<dbReference type="Pfam" id="PF02586">
    <property type="entry name" value="SRAP"/>
    <property type="match status" value="1"/>
</dbReference>
<dbReference type="RefSeq" id="WP_382203535.1">
    <property type="nucleotide sequence ID" value="NZ_JBHTBZ010000068.1"/>
</dbReference>
<dbReference type="SUPFAM" id="SSF143081">
    <property type="entry name" value="BB1717-like"/>
    <property type="match status" value="1"/>
</dbReference>
<comment type="caution">
    <text evidence="9">The sequence shown here is derived from an EMBL/GenBank/DDBJ whole genome shotgun (WGS) entry which is preliminary data.</text>
</comment>
<evidence type="ECO:0000256" key="5">
    <source>
        <dbReference type="ARBA" id="ARBA00023124"/>
    </source>
</evidence>
<dbReference type="GO" id="GO:0016787">
    <property type="term" value="F:hydrolase activity"/>
    <property type="evidence" value="ECO:0007669"/>
    <property type="project" value="UniProtKB-KW"/>
</dbReference>
<dbReference type="InterPro" id="IPR036590">
    <property type="entry name" value="SRAP-like"/>
</dbReference>
<dbReference type="Gene3D" id="3.90.1680.10">
    <property type="entry name" value="SOS response associated peptidase-like"/>
    <property type="match status" value="1"/>
</dbReference>
<accession>A0ABW2SGG7</accession>
<gene>
    <name evidence="9" type="ORF">ACFQU0_19485</name>
</gene>
<keyword evidence="4 8" id="KW-0378">Hydrolase</keyword>
<reference evidence="10" key="1">
    <citation type="journal article" date="2019" name="Int. J. Syst. Evol. Microbiol.">
        <title>The Global Catalogue of Microorganisms (GCM) 10K type strain sequencing project: providing services to taxonomists for standard genome sequencing and annotation.</title>
        <authorList>
            <consortium name="The Broad Institute Genomics Platform"/>
            <consortium name="The Broad Institute Genome Sequencing Center for Infectious Disease"/>
            <person name="Wu L."/>
            <person name="Ma J."/>
        </authorList>
    </citation>
    <scope>NUCLEOTIDE SEQUENCE [LARGE SCALE GENOMIC DNA]</scope>
    <source>
        <strain evidence="10">CCUG 53903</strain>
    </source>
</reference>
<comment type="similarity">
    <text evidence="1 8">Belongs to the SOS response-associated peptidase family.</text>
</comment>
<dbReference type="EC" id="3.4.-.-" evidence="8"/>
<evidence type="ECO:0000256" key="7">
    <source>
        <dbReference type="ARBA" id="ARBA00023239"/>
    </source>
</evidence>